<dbReference type="Gramene" id="PGSC0003DMT400025958">
    <property type="protein sequence ID" value="PGSC0003DMT400025958"/>
    <property type="gene ID" value="PGSC0003DMG400010022"/>
</dbReference>
<keyword evidence="2" id="KW-1185">Reference proteome</keyword>
<dbReference type="OrthoDB" id="1658288at2759"/>
<dbReference type="PANTHER" id="PTHR32176:SF32">
    <property type="entry name" value="PATATIN"/>
    <property type="match status" value="1"/>
</dbReference>
<name>M1AME6_SOLTU</name>
<dbReference type="Gene3D" id="3.40.1090.10">
    <property type="entry name" value="Cytosolic phospholipase A2 catalytic domain"/>
    <property type="match status" value="1"/>
</dbReference>
<protein>
    <submittedName>
        <fullName evidence="1">Patatin 3</fullName>
    </submittedName>
</protein>
<reference evidence="1" key="2">
    <citation type="submission" date="2015-06" db="UniProtKB">
        <authorList>
            <consortium name="EnsemblPlants"/>
        </authorList>
    </citation>
    <scope>IDENTIFICATION</scope>
    <source>
        <strain evidence="1">DM1-3 516 R44</strain>
    </source>
</reference>
<evidence type="ECO:0000313" key="1">
    <source>
        <dbReference type="EnsemblPlants" id="PGSC0003DMT400025958"/>
    </source>
</evidence>
<organism evidence="1 2">
    <name type="scientific">Solanum tuberosum</name>
    <name type="common">Potato</name>
    <dbReference type="NCBI Taxonomy" id="4113"/>
    <lineage>
        <taxon>Eukaryota</taxon>
        <taxon>Viridiplantae</taxon>
        <taxon>Streptophyta</taxon>
        <taxon>Embryophyta</taxon>
        <taxon>Tracheophyta</taxon>
        <taxon>Spermatophyta</taxon>
        <taxon>Magnoliopsida</taxon>
        <taxon>eudicotyledons</taxon>
        <taxon>Gunneridae</taxon>
        <taxon>Pentapetalae</taxon>
        <taxon>asterids</taxon>
        <taxon>lamiids</taxon>
        <taxon>Solanales</taxon>
        <taxon>Solanaceae</taxon>
        <taxon>Solanoideae</taxon>
        <taxon>Solaneae</taxon>
        <taxon>Solanum</taxon>
    </lineage>
</organism>
<dbReference type="PANTHER" id="PTHR32176">
    <property type="entry name" value="XYLOSE ISOMERASE"/>
    <property type="match status" value="1"/>
</dbReference>
<gene>
    <name evidence="1" type="primary">LOC102589148</name>
</gene>
<accession>M1AME6</accession>
<dbReference type="Proteomes" id="UP000011115">
    <property type="component" value="Unassembled WGS sequence"/>
</dbReference>
<dbReference type="ExpressionAtlas" id="M1AME6">
    <property type="expression patterns" value="baseline"/>
</dbReference>
<sequence length="63" mass="7085">MDIATTKNMETLVQIGNDLLKKPISRVNLETGRYEPVVGEGTNEAAIVRFAQLLSEERKLRIN</sequence>
<reference evidence="2" key="1">
    <citation type="journal article" date="2011" name="Nature">
        <title>Genome sequence and analysis of the tuber crop potato.</title>
        <authorList>
            <consortium name="The Potato Genome Sequencing Consortium"/>
        </authorList>
    </citation>
    <scope>NUCLEOTIDE SEQUENCE [LARGE SCALE GENOMIC DNA]</scope>
    <source>
        <strain evidence="2">cv. DM1-3 516 R44</strain>
    </source>
</reference>
<proteinExistence type="predicted"/>
<dbReference type="EnsemblPlants" id="PGSC0003DMT400025958">
    <property type="protein sequence ID" value="PGSC0003DMT400025958"/>
    <property type="gene ID" value="PGSC0003DMG400010022"/>
</dbReference>
<evidence type="ECO:0000313" key="2">
    <source>
        <dbReference type="Proteomes" id="UP000011115"/>
    </source>
</evidence>
<dbReference type="HOGENOM" id="CLU_183337_0_0_1"/>
<dbReference type="AlphaFoldDB" id="M1AME6"/>